<feature type="region of interest" description="Disordered" evidence="1">
    <location>
        <begin position="712"/>
        <end position="778"/>
    </location>
</feature>
<feature type="compositionally biased region" description="Basic and acidic residues" evidence="1">
    <location>
        <begin position="3730"/>
        <end position="3751"/>
    </location>
</feature>
<feature type="region of interest" description="Disordered" evidence="1">
    <location>
        <begin position="668"/>
        <end position="697"/>
    </location>
</feature>
<feature type="compositionally biased region" description="Basic and acidic residues" evidence="1">
    <location>
        <begin position="4351"/>
        <end position="4365"/>
    </location>
</feature>
<feature type="compositionally biased region" description="Basic residues" evidence="1">
    <location>
        <begin position="4512"/>
        <end position="4524"/>
    </location>
</feature>
<feature type="region of interest" description="Disordered" evidence="1">
    <location>
        <begin position="3985"/>
        <end position="4066"/>
    </location>
</feature>
<feature type="transmembrane region" description="Helical" evidence="2">
    <location>
        <begin position="157"/>
        <end position="174"/>
    </location>
</feature>
<feature type="region of interest" description="Disordered" evidence="1">
    <location>
        <begin position="2254"/>
        <end position="2297"/>
    </location>
</feature>
<feature type="compositionally biased region" description="Gly residues" evidence="1">
    <location>
        <begin position="3612"/>
        <end position="3622"/>
    </location>
</feature>
<keyword evidence="2" id="KW-1133">Transmembrane helix</keyword>
<feature type="compositionally biased region" description="Basic and acidic residues" evidence="1">
    <location>
        <begin position="3997"/>
        <end position="4007"/>
    </location>
</feature>
<comment type="caution">
    <text evidence="3">The sequence shown here is derived from an EMBL/GenBank/DDBJ whole genome shotgun (WGS) entry which is preliminary data.</text>
</comment>
<evidence type="ECO:0008006" key="5">
    <source>
        <dbReference type="Google" id="ProtNLM"/>
    </source>
</evidence>
<dbReference type="Proteomes" id="UP000233786">
    <property type="component" value="Unassembled WGS sequence"/>
</dbReference>
<evidence type="ECO:0000256" key="2">
    <source>
        <dbReference type="SAM" id="Phobius"/>
    </source>
</evidence>
<feature type="region of interest" description="Disordered" evidence="1">
    <location>
        <begin position="3905"/>
        <end position="3967"/>
    </location>
</feature>
<feature type="compositionally biased region" description="Polar residues" evidence="1">
    <location>
        <begin position="2321"/>
        <end position="2330"/>
    </location>
</feature>
<feature type="compositionally biased region" description="Polar residues" evidence="1">
    <location>
        <begin position="4022"/>
        <end position="4035"/>
    </location>
</feature>
<feature type="transmembrane region" description="Helical" evidence="2">
    <location>
        <begin position="132"/>
        <end position="150"/>
    </location>
</feature>
<evidence type="ECO:0000256" key="1">
    <source>
        <dbReference type="SAM" id="MobiDB-lite"/>
    </source>
</evidence>
<evidence type="ECO:0000313" key="3">
    <source>
        <dbReference type="EMBL" id="PKW18621.1"/>
    </source>
</evidence>
<keyword evidence="2" id="KW-0812">Transmembrane</keyword>
<feature type="compositionally biased region" description="Low complexity" evidence="1">
    <location>
        <begin position="4321"/>
        <end position="4331"/>
    </location>
</feature>
<sequence>MFSSIMVPEEVRRLFQVLTGEDMTDADEGVLFAVADALESGAVGVGEVGGFVAELVGKVRTEFSGKAADRFAGGLEVFDGLLASGQGALGELAVFVRDLARQVRYLKLVTIYGLELLAFEMAWAMAWAGATGGASMAWLAARMAVMRLLLSRWWGQLFMRLAMAAAGGVAFNVVPDLQAQVQMLGEKSSAKWDGKLSEQAAGMGAFSALVSLPLSAVGGLVSNALTKVLVRGLGDEVDEKILEAAARKAVDRHAELYPVSAMARFADVVGDHLDVYAGMSVRGMWSARFGSGIGEALSEGLGELFGEVGYQAATGQEVTWNPFSVTAGVFESVFSGVGNLAGLVWRGKLHPEGPSPYLDDTSRREGDSAETTDGGGFGAEKTPLPGTGAGSQTGNTPDSPDKDNTSTPSTPSDASDGSDGSKPADVDSVFPVGPVDSAAVPVPSGKDPVVSAVVDGKDVQGGKEGADGSVPGGKSARGVPEVPGSGPDRPGAPLPAYSDGVVGSGQERPGTPLPAYSDGVVGSGQERPGTPPPAYSPVAGGSVNGADPAGDAPSVPGHEQDRPVTPPPPYSPVAGGDQVPGAHGVDVPGNRPLEVHTSQTPDPPAVTPHASGAPADAARPEAVGSESVVDSGGGVSADAALPEAVGSGSVVDSGGGVSADAALPEAVGSGSVVDSGGGVSADAARPEAVGSGSVVDSGGGVSADAALPEAVGSGSVVDSGSGVPVGHPVSPSGVTGRDGDPGADSVGGRGDSHRRDGAAVSPDSAMPSGEGSRAVPSVDRDPVAVLPVGLPADTVRVPVPAEVVAGGGLAEFVRGGVADSTGPVLLVSPGDPGVGVVVTPGQGSALAQGMGRDVVAMTQRQGGRGQQFAVFAADGSRPRPLAGPGAVVPAGGSGGVAGLAETSAPVPVASGGTTVARDEAPAARTVSAQESSVAAEGQPAGVAPDAGAGTVRDTGGIPVGRWSRSDLDREIARAKRLDLSSGEREAAGLVVRRAHDVRGLARADAVVSLEDVVALVAAKRREVGDDRQDLVVEFSRALADRLGTQGSGLRIRAGAGPAPSSGVESAPVSFGELKPLRDPADAWGSELRGGEAEYAQGGSGGLLPDVVDGRSVVLGAGELAGVSEQGRAALDAFVAATGVAARPRLADVDGHNVMAFLRILDWWGVADHALVVKRWKTTWRTSSFRPALRGRVLVEEGTEAWYVMGEYAPGARLDSATRLEDLWYPLTEGPEDAIGAVPPHLDPNGELPPSTWLVNSGESVEFFVHVVDPAGVRVEYGPADQGLWRRGREAEWGGLFAALNDEGPAGLMNLVNPGVRRSQYLAQAWGVDETTARVWRMWSHLPEGGHVEALRRAVTGLVVSAYGGRAEVKSVVEALVPAGAWYQQRVRVLGEIMMRLADRRHLLEEWGEEGRDTRSAAEYRAELREEVARLGGLNQVVFTGSKPDIQVPVDDLRGPASQRAGELGRRPRRRELNVLHELVQALDGRELDYLTRFFGEHWQISWLTGGNVRELRRGRPSDRAVVRGIVLDTVVEAFGGPERAVALADRLRELGSLRGLQVFSQGQPEGPSNAARTVLSLPTMQEWGAWTLSDVVDYVAGKAVPAEAPDEEVVRYLGPARAAELTSVDESTAQAWLDGRDQPLPFQLREMREAARLPISELVRYLGPGRALEVADIVDFPPGESEVWEWLEGASAPSLEVAGRLRGAVLGAITEGLLRWPQPLRRVVWSENGIREAERRLAWADATKGDQFPSGARSQWKKVNNPHPPLRPASREVIDGLGKSLKASVHYIVVQVLLVIPDPGPWAVTGLLEQIADHLRAARGMLDSGVLRRVVGGAASTRFQEATGGVVPQLRLTSGPDTVREFMQQTAADDVHFLVLKVPSGALQDGVRAEYVKGEDAEAFLASGGFFGGGQAHYFLDAVQGDVRRIDPDSTVRPEVLADAGADVAWWARHGGLRAPAGGSRGGGSAATVSRAEGLQPTAAADIVLGGPEQVAWLDGRLPRVAELLDLPESERLERLGNLAGIAELAELAGRMERHLEAMPPGFDPDGRHAANVERAKRMVRQGAWTATDLRTVEDRLPEMRELERDLARSLRRGAADRELRVLSDRADAGLAELSGPARDSLLDAASEKLGAPLNGSSRVVSVMAYHMMGGVGDGEIAQVRDRLARIWVDLTAASAGGGPGPGTNPGAGPESVGDTGAVAALPGEAPSESTEDAAGATENDGDGGAGTFRSWSPESGERFDPDSWLTEVALLPGDGARSSLGRDGGEVLPGRVDGAGAPVWDAEPSPGTPTGDDEFDTFMEKEQPGLLDQLERVGGMEVPSESSTRSTGSVVDGDAVSAGETGARRRQAWPGVGTDQGNFPDGGARSIGDSSSSDSGSSSPGRWSRSDLDREIARAKKLDLSRKEREAAGLVVRRAHDVGGLARADAVVSLEDVVALVAAKSRELGDDQDRVVEFSRALADRLGTQGSGLRIRAGAGPAPSSGVESAPVSFGELKPLRDPADAWGSELRGGEAEYAQGGSRGLLPDVVDGRSVVLGAEDLAGVSEQGRAALDAFVAATGVAARPRLADVDGHNVMAFLRILDWWGVADHALVVMRWKTTWKTSSSVPDLRGRELVEEGTEAWYVMGEYAPGARLDSATRLEDLWYPLTEGPEDAIGAVPPHLDPNGELPPSTWLVNSGESVEFFVHVVDPAGVRVEYGPADQGLWRRGREAEWGGLFAGLNADGPAGLMDLVNPGVRRSQYLAQAWGVDETTARVWRMWSHLPEGGHVEALRRAVTGSVVSAYGGRAEVKGLVEALVPAGAWYQQRLRVLGEIMMRLADRRHLLGRGGEEGRDTRSAAEYRAELREEVARLARLGGLDFVVLTGRKPGIQVPVRELGGPAPQRAGELGRRPRRRELNVLHELVQALDGREVEYLTRFFGDEELLIQVVTGESLRELRRGRPSDRAVVRGIVLDTVVEAFGGPEAAVALADRLRELGSLRGLQVFSQGQPEGPSNAARTVLSLPTMQEWGAWTLSDVVDYVAGKAVPAEAPDEEVVRYLGPARAAELTSVPESRAQAWLDGSGQPFPFHLRRMREAALLPSSELVRYLGPGRALEVAGGVVSEGMVWQWLVGAYEPRAEVAGRLRRVVLGAITEGLLRPQPLRRVVWSANGIREAERRLAWADATKGDQFPSGARSRWEKVDNPDPPLRNESRAVINGLEKSLKASVRYLVVQVLLGNADARAMVRGSGIVIPDPGPWAVTGLLEQIADHLRAARGMLDSGVLRRVVGGAASTRFQEATGGVVPQLRLTSGPDTVREFMQQTAADDVHFLVLKVPSGALQDGVRAEYVKGEDAEAFLASGGFFGGGQAHYFLDAVQGDVRRIDPDSTLSLGVMAAAGDALAWWARHGGLRASAQGSGGGGSAAPVWRGEGSQSRAADIAKILGGPEQVAWLDGRLPRVLHLPESVRLERLGSLAGIAEVAELTGRIEQHLEAMPPGFDPDRKYARNVERAKRMVRQGAWTAEDLKWVKDKLPGMRAVEEKWRGLARSLRRGAADRELRGLSDQADAGLAELSGPARDSLLDAASEKLGAPLNGSPRVVSVMAHHMMGGAGDGEIARVRDRLARIWVDLTAASAGGGPGPGTNPGAGPESVGDTGAVAALPGEARSESTEDVAGATEDEGFDPGSWLTEVALLPGDGARSSLGRDGGEVLPGRVDGAGAPVWDAEPSPGTPAGDAQVDAVIGKAESDEFDTFMEKEQPGLLDRLERVGGKEVPSESSTRSTGSVVDGDAVSTGETGARRRQAWPGVGTDQDNSTDGGARSIGDSSSSDSGSGRPGRWSRSDLDREIARAKRLDLSSGEREAAGLVVRRAHDVRGLARADAVVPLEDVVALVAAKRREVGDAHQDQVVEFSQALADRLGTQGSGLTIHAGAGPQPGRDMLRQSADDPGPAPGEPRTRYVVHGDPGRKTDDTARSDDTAQAGPGFSPVAHDLRQHVDGPAWEEVWMWRGGDGVKPVPDTIQGRRPERDGARRRLSWPGSRRAGDTAPTTASGSSHATSRASREAREIPNGPVPIRPQENTGQVTGRDGFAGFLGEYSDDHGVGSVGLSGEGTFGDPSPEAAVWPGAGRVVGFGDRFVRGVNQAGYLSGDARFRVNCLEAVVALHNSVKFGRQFVAGPAGGDRDPARLEVAFGVTARRVAGVAGAERYVRSGPVGVAVPVIYQRADGSAHVIAAVHAGERDEQGRVVLLDAQKGEEAEAADVQAATGMWVIPVSEVEPAEPVVLPPSGTELRRQDGGSGLPTVVTGPKRRGGVSGPVAGKAGASAGSSRGEAGESSRGVKRRKVDAAAAVAAASGSPGDGGSEVRTPTDQAAQHDPNAERKQKKKERDAKQYQARKAAAARVAELEELKKQGPLTEEQETELAELQPKAQQWQKQKDGAAAQSRAKKAAGARVAELEALKEQGPLTVEQEAELAELQPKAAQQKQKHNESAAKYHRAGRAAADRVAVLEALKEQGPLTEEQEAELVELQPKVAQQKQKQKGRGAARSRAGRAAADRVAVLEALAERGPLTEEQEAELVELQPKVAQQKQKQKGRGAARSRAGRAAADRVAVLEALAERGPLTEEQEAELAELQPKAQQLGTRGSGLSIHAGAGPEDQAGRSGESAAGWSSGQSGGPSQRHAAVPVDEAASGAGHQTEREERAERIEQGRARLEDLEAQKAELEKSQERAWDHVRQAKLEELSGRIATVQAEVDTLANREAALRDWDERYERAEAQLDEWAGIAGRGAVDRLLADADGILGPLAVSERFRMVLAQWLGEHPGDWRGAQAVRGELAGYLAGDPDFGVAVSGLTRGAFEEARAEETRWQADRAGD</sequence>
<feature type="region of interest" description="Disordered" evidence="1">
    <location>
        <begin position="4597"/>
        <end position="4686"/>
    </location>
</feature>
<feature type="region of interest" description="Disordered" evidence="1">
    <location>
        <begin position="3675"/>
        <end position="3820"/>
    </location>
</feature>
<feature type="compositionally biased region" description="Basic residues" evidence="1">
    <location>
        <begin position="4564"/>
        <end position="4576"/>
    </location>
</feature>
<feature type="compositionally biased region" description="Low complexity" evidence="1">
    <location>
        <begin position="2362"/>
        <end position="2384"/>
    </location>
</feature>
<feature type="region of interest" description="Disordered" evidence="1">
    <location>
        <begin position="2174"/>
        <end position="2241"/>
    </location>
</feature>
<feature type="compositionally biased region" description="Polar residues" evidence="1">
    <location>
        <begin position="3752"/>
        <end position="3761"/>
    </location>
</feature>
<feature type="compositionally biased region" description="Low complexity" evidence="1">
    <location>
        <begin position="712"/>
        <end position="734"/>
    </location>
</feature>
<feature type="region of interest" description="Disordered" evidence="1">
    <location>
        <begin position="929"/>
        <end position="959"/>
    </location>
</feature>
<feature type="region of interest" description="Disordered" evidence="1">
    <location>
        <begin position="4555"/>
        <end position="4581"/>
    </location>
</feature>
<organism evidence="3 4">
    <name type="scientific">Saccharopolyspora spinosa</name>
    <dbReference type="NCBI Taxonomy" id="60894"/>
    <lineage>
        <taxon>Bacteria</taxon>
        <taxon>Bacillati</taxon>
        <taxon>Actinomycetota</taxon>
        <taxon>Actinomycetes</taxon>
        <taxon>Pseudonocardiales</taxon>
        <taxon>Pseudonocardiaceae</taxon>
        <taxon>Saccharopolyspora</taxon>
    </lineage>
</organism>
<feature type="compositionally biased region" description="Low complexity" evidence="1">
    <location>
        <begin position="3793"/>
        <end position="3815"/>
    </location>
</feature>
<reference evidence="3" key="1">
    <citation type="submission" date="2017-12" db="EMBL/GenBank/DDBJ databases">
        <title>Sequencing the genomes of 1000 Actinobacteria strains.</title>
        <authorList>
            <person name="Klenk H.-P."/>
        </authorList>
    </citation>
    <scope>NUCLEOTIDE SEQUENCE [LARGE SCALE GENOMIC DNA]</scope>
    <source>
        <strain evidence="3">DSM 44228</strain>
    </source>
</reference>
<dbReference type="OrthoDB" id="3690154at2"/>
<feature type="compositionally biased region" description="Basic and acidic residues" evidence="1">
    <location>
        <begin position="4670"/>
        <end position="4686"/>
    </location>
</feature>
<protein>
    <recommendedName>
        <fullName evidence="5">Papain fold toxin 1 (Glutamine deamidase) of polymorphic toxin system</fullName>
    </recommendedName>
</protein>
<feature type="compositionally biased region" description="Basic and acidic residues" evidence="1">
    <location>
        <begin position="455"/>
        <end position="466"/>
    </location>
</feature>
<feature type="compositionally biased region" description="Low complexity" evidence="1">
    <location>
        <begin position="4290"/>
        <end position="4311"/>
    </location>
</feature>
<name>A0A2N3Y6V8_SACSN</name>
<evidence type="ECO:0000313" key="4">
    <source>
        <dbReference type="Proteomes" id="UP000233786"/>
    </source>
</evidence>
<feature type="region of interest" description="Disordered" evidence="1">
    <location>
        <begin position="4503"/>
        <end position="4528"/>
    </location>
</feature>
<feature type="region of interest" description="Disordered" evidence="1">
    <location>
        <begin position="349"/>
        <end position="640"/>
    </location>
</feature>
<feature type="region of interest" description="Disordered" evidence="1">
    <location>
        <begin position="3609"/>
        <end position="3662"/>
    </location>
</feature>
<feature type="compositionally biased region" description="Low complexity" evidence="1">
    <location>
        <begin position="4605"/>
        <end position="4614"/>
    </location>
</feature>
<feature type="compositionally biased region" description="Basic and acidic residues" evidence="1">
    <location>
        <begin position="3940"/>
        <end position="3953"/>
    </location>
</feature>
<feature type="compositionally biased region" description="Gly residues" evidence="1">
    <location>
        <begin position="2176"/>
        <end position="2186"/>
    </location>
</feature>
<keyword evidence="2" id="KW-0472">Membrane</keyword>
<feature type="compositionally biased region" description="Low complexity" evidence="1">
    <location>
        <begin position="621"/>
        <end position="640"/>
    </location>
</feature>
<feature type="compositionally biased region" description="Low complexity" evidence="1">
    <location>
        <begin position="4634"/>
        <end position="4652"/>
    </location>
</feature>
<feature type="region of interest" description="Disordered" evidence="1">
    <location>
        <begin position="4255"/>
        <end position="4474"/>
    </location>
</feature>
<feature type="compositionally biased region" description="Low complexity" evidence="1">
    <location>
        <begin position="405"/>
        <end position="423"/>
    </location>
</feature>
<dbReference type="EMBL" id="PJNB01000001">
    <property type="protein sequence ID" value="PKW18621.1"/>
    <property type="molecule type" value="Genomic_DNA"/>
</dbReference>
<feature type="region of interest" description="Disordered" evidence="1">
    <location>
        <begin position="2316"/>
        <end position="2389"/>
    </location>
</feature>
<gene>
    <name evidence="3" type="ORF">A8926_6727</name>
</gene>
<keyword evidence="4" id="KW-1185">Reference proteome</keyword>
<dbReference type="RefSeq" id="WP_143539700.1">
    <property type="nucleotide sequence ID" value="NZ_CP061007.1"/>
</dbReference>
<proteinExistence type="predicted"/>
<feature type="region of interest" description="Disordered" evidence="1">
    <location>
        <begin position="1748"/>
        <end position="1768"/>
    </location>
</feature>
<accession>A0A2N3Y6V8</accession>